<name>A0A8X6WZU1_9ARAC</name>
<organism evidence="1 2">
    <name type="scientific">Trichonephila inaurata madagascariensis</name>
    <dbReference type="NCBI Taxonomy" id="2747483"/>
    <lineage>
        <taxon>Eukaryota</taxon>
        <taxon>Metazoa</taxon>
        <taxon>Ecdysozoa</taxon>
        <taxon>Arthropoda</taxon>
        <taxon>Chelicerata</taxon>
        <taxon>Arachnida</taxon>
        <taxon>Araneae</taxon>
        <taxon>Araneomorphae</taxon>
        <taxon>Entelegynae</taxon>
        <taxon>Araneoidea</taxon>
        <taxon>Nephilidae</taxon>
        <taxon>Trichonephila</taxon>
        <taxon>Trichonephila inaurata</taxon>
    </lineage>
</organism>
<dbReference type="OrthoDB" id="199913at2759"/>
<proteinExistence type="predicted"/>
<dbReference type="AlphaFoldDB" id="A0A8X6WZU1"/>
<feature type="non-terminal residue" evidence="1">
    <location>
        <position position="1"/>
    </location>
</feature>
<dbReference type="Proteomes" id="UP000886998">
    <property type="component" value="Unassembled WGS sequence"/>
</dbReference>
<gene>
    <name evidence="1" type="primary">X975_26541</name>
    <name evidence="1" type="ORF">TNIN_489291</name>
</gene>
<evidence type="ECO:0000313" key="1">
    <source>
        <dbReference type="EMBL" id="GFY43735.1"/>
    </source>
</evidence>
<protein>
    <submittedName>
        <fullName evidence="1">Pancreatic lipase-related protein 1</fullName>
    </submittedName>
</protein>
<accession>A0A8X6WZU1</accession>
<sequence length="98" mass="10951">IDKELKPGAQYVYLATSRYPLGEVRGAKVWWGYASKPEMAASLRSDASGLNLKKIQVIPIDLPEKIKRFSMPEMTVLCGSTEKTIGKNQYLELSINDC</sequence>
<comment type="caution">
    <text evidence="1">The sequence shown here is derived from an EMBL/GenBank/DDBJ whole genome shotgun (WGS) entry which is preliminary data.</text>
</comment>
<keyword evidence="2" id="KW-1185">Reference proteome</keyword>
<dbReference type="EMBL" id="BMAV01003828">
    <property type="protein sequence ID" value="GFY43735.1"/>
    <property type="molecule type" value="Genomic_DNA"/>
</dbReference>
<reference evidence="1" key="1">
    <citation type="submission" date="2020-08" db="EMBL/GenBank/DDBJ databases">
        <title>Multicomponent nature underlies the extraordinary mechanical properties of spider dragline silk.</title>
        <authorList>
            <person name="Kono N."/>
            <person name="Nakamura H."/>
            <person name="Mori M."/>
            <person name="Yoshida Y."/>
            <person name="Ohtoshi R."/>
            <person name="Malay A.D."/>
            <person name="Moran D.A.P."/>
            <person name="Tomita M."/>
            <person name="Numata K."/>
            <person name="Arakawa K."/>
        </authorList>
    </citation>
    <scope>NUCLEOTIDE SEQUENCE</scope>
</reference>
<evidence type="ECO:0000313" key="2">
    <source>
        <dbReference type="Proteomes" id="UP000886998"/>
    </source>
</evidence>